<dbReference type="Proteomes" id="UP000310421">
    <property type="component" value="Unassembled WGS sequence"/>
</dbReference>
<feature type="transmembrane region" description="Helical" evidence="7">
    <location>
        <begin position="390"/>
        <end position="409"/>
    </location>
</feature>
<evidence type="ECO:0000256" key="3">
    <source>
        <dbReference type="ARBA" id="ARBA00022692"/>
    </source>
</evidence>
<feature type="transmembrane region" description="Helical" evidence="7">
    <location>
        <begin position="450"/>
        <end position="470"/>
    </location>
</feature>
<feature type="compositionally biased region" description="Polar residues" evidence="6">
    <location>
        <begin position="611"/>
        <end position="629"/>
    </location>
</feature>
<evidence type="ECO:0000259" key="8">
    <source>
        <dbReference type="PROSITE" id="PS50850"/>
    </source>
</evidence>
<feature type="compositionally biased region" description="Acidic residues" evidence="6">
    <location>
        <begin position="558"/>
        <end position="567"/>
    </location>
</feature>
<dbReference type="InterPro" id="IPR011701">
    <property type="entry name" value="MFS"/>
</dbReference>
<evidence type="ECO:0000313" key="9">
    <source>
        <dbReference type="EMBL" id="THW56046.1"/>
    </source>
</evidence>
<dbReference type="PROSITE" id="PS50850">
    <property type="entry name" value="MFS"/>
    <property type="match status" value="1"/>
</dbReference>
<comment type="subcellular location">
    <subcellularLocation>
        <location evidence="1">Membrane</location>
        <topology evidence="1">Multi-pass membrane protein</topology>
    </subcellularLocation>
</comment>
<feature type="transmembrane region" description="Helical" evidence="7">
    <location>
        <begin position="153"/>
        <end position="173"/>
    </location>
</feature>
<proteinExistence type="predicted"/>
<dbReference type="Gene3D" id="1.20.1250.20">
    <property type="entry name" value="MFS general substrate transporter like domains"/>
    <property type="match status" value="1"/>
</dbReference>
<evidence type="ECO:0000313" key="11">
    <source>
        <dbReference type="Proteomes" id="UP000308724"/>
    </source>
</evidence>
<feature type="transmembrane region" description="Helical" evidence="7">
    <location>
        <begin position="304"/>
        <end position="328"/>
    </location>
</feature>
<dbReference type="EMBL" id="QZAN01000165">
    <property type="protein sequence ID" value="THW56046.1"/>
    <property type="molecule type" value="Genomic_DNA"/>
</dbReference>
<sequence>MAMAAANKRLPERRLPVQQMCVLALCRISEPIAFTSVFPYLPEMIESLGVPEDEVARWAGICVSMFPLAQFLTAVSWGRASDRYGRKPVILLSLTCTMITSLLWGFSSSLGMAIAIRVLAGAANGTVGIIRTAVAEMVPWKELQPRAFSVMPLVWNIGSIFGPTLGGALANPYHMKPGQPLPDNPTLFERFPYALPNMLAVILFLTGISIGILFLEETLAAKKDRRDYGLELGLKIKYYSKQALRKTKRIFTQADGNEDSETEPLLKPQFAPSPTSDEELGVNTTPKPALPPPSFREVLHYQTIINLIVYTLLALHNIAFDQLIPIFMHHPVQDHSANNPDFQPPLKFAGGFGLDSGRIGFIFTLYGISGMFTQFLVFPPVARKYGVVKCLRVCAVCMPVIYFFVPFAALLPDRTSQEVAIFVLMIIKGFFSTFAFPCSTILLTNSASSLRILGTLNGIATSVGAVGRALGPAIGGSTFTYGVKIGYVILPWWVLSFIATIAAIPSFWVVEGEGFGGDADNVEDDEDSIIEEDEQEAEYGSPGPLLSRTDTISSGAISEDEREYDSDDTARDITQSPQVRSRRASSSNRLSRRPSRKMSAPIGMENRTISRRFSSNLGQSFGSAGSYNP</sequence>
<dbReference type="EMBL" id="QZBZ01000159">
    <property type="protein sequence ID" value="TIA34399.1"/>
    <property type="molecule type" value="Genomic_DNA"/>
</dbReference>
<feature type="transmembrane region" description="Helical" evidence="7">
    <location>
        <begin position="55"/>
        <end position="77"/>
    </location>
</feature>
<keyword evidence="2" id="KW-0813">Transport</keyword>
<feature type="region of interest" description="Disordered" evidence="6">
    <location>
        <begin position="533"/>
        <end position="629"/>
    </location>
</feature>
<feature type="transmembrane region" description="Helical" evidence="7">
    <location>
        <begin position="421"/>
        <end position="443"/>
    </location>
</feature>
<feature type="transmembrane region" description="Helical" evidence="7">
    <location>
        <begin position="89"/>
        <end position="106"/>
    </location>
</feature>
<dbReference type="InterPro" id="IPR001958">
    <property type="entry name" value="Tet-R_TetA/multi-R_MdtG-like"/>
</dbReference>
<dbReference type="InterPro" id="IPR020846">
    <property type="entry name" value="MFS_dom"/>
</dbReference>
<feature type="transmembrane region" description="Helical" evidence="7">
    <location>
        <begin position="193"/>
        <end position="215"/>
    </location>
</feature>
<evidence type="ECO:0000256" key="2">
    <source>
        <dbReference type="ARBA" id="ARBA00022448"/>
    </source>
</evidence>
<gene>
    <name evidence="10" type="ORF">D6C78_06863</name>
    <name evidence="9" type="ORF">D6D20_09033</name>
</gene>
<evidence type="ECO:0000313" key="10">
    <source>
        <dbReference type="EMBL" id="TIA34399.1"/>
    </source>
</evidence>
<feature type="domain" description="Major facilitator superfamily (MFS) profile" evidence="8">
    <location>
        <begin position="19"/>
        <end position="514"/>
    </location>
</feature>
<dbReference type="GO" id="GO:0016020">
    <property type="term" value="C:membrane"/>
    <property type="evidence" value="ECO:0007669"/>
    <property type="project" value="UniProtKB-SubCell"/>
</dbReference>
<feature type="transmembrane region" description="Helical" evidence="7">
    <location>
        <begin position="112"/>
        <end position="133"/>
    </location>
</feature>
<dbReference type="Pfam" id="PF07690">
    <property type="entry name" value="MFS_1"/>
    <property type="match status" value="1"/>
</dbReference>
<dbReference type="GO" id="GO:0022857">
    <property type="term" value="F:transmembrane transporter activity"/>
    <property type="evidence" value="ECO:0007669"/>
    <property type="project" value="InterPro"/>
</dbReference>
<feature type="transmembrane region" description="Helical" evidence="7">
    <location>
        <begin position="490"/>
        <end position="510"/>
    </location>
</feature>
<accession>A0A4S8VKY1</accession>
<name>A0A4S8VKY1_AURPU</name>
<keyword evidence="5 7" id="KW-0472">Membrane</keyword>
<dbReference type="PRINTS" id="PR01035">
    <property type="entry name" value="TCRTETA"/>
</dbReference>
<comment type="caution">
    <text evidence="9">The sequence shown here is derived from an EMBL/GenBank/DDBJ whole genome shotgun (WGS) entry which is preliminary data.</text>
</comment>
<dbReference type="Proteomes" id="UP000308724">
    <property type="component" value="Unassembled WGS sequence"/>
</dbReference>
<dbReference type="AlphaFoldDB" id="A0A4S8VKY1"/>
<evidence type="ECO:0000256" key="4">
    <source>
        <dbReference type="ARBA" id="ARBA00022989"/>
    </source>
</evidence>
<evidence type="ECO:0000313" key="12">
    <source>
        <dbReference type="Proteomes" id="UP000310421"/>
    </source>
</evidence>
<evidence type="ECO:0000256" key="1">
    <source>
        <dbReference type="ARBA" id="ARBA00004141"/>
    </source>
</evidence>
<protein>
    <submittedName>
        <fullName evidence="9">MFS general substrate transporter</fullName>
    </submittedName>
</protein>
<dbReference type="PANTHER" id="PTHR23504">
    <property type="entry name" value="MAJOR FACILITATOR SUPERFAMILY DOMAIN-CONTAINING PROTEIN 10"/>
    <property type="match status" value="1"/>
</dbReference>
<dbReference type="CDD" id="cd17330">
    <property type="entry name" value="MFS_SLC46_TetA_like"/>
    <property type="match status" value="1"/>
</dbReference>
<keyword evidence="3 7" id="KW-0812">Transmembrane</keyword>
<feature type="region of interest" description="Disordered" evidence="6">
    <location>
        <begin position="253"/>
        <end position="289"/>
    </location>
</feature>
<evidence type="ECO:0000256" key="5">
    <source>
        <dbReference type="ARBA" id="ARBA00023136"/>
    </source>
</evidence>
<feature type="transmembrane region" description="Helical" evidence="7">
    <location>
        <begin position="359"/>
        <end position="378"/>
    </location>
</feature>
<dbReference type="SUPFAM" id="SSF103473">
    <property type="entry name" value="MFS general substrate transporter"/>
    <property type="match status" value="1"/>
</dbReference>
<organism evidence="9 12">
    <name type="scientific">Aureobasidium pullulans</name>
    <name type="common">Black yeast</name>
    <name type="synonym">Pullularia pullulans</name>
    <dbReference type="NCBI Taxonomy" id="5580"/>
    <lineage>
        <taxon>Eukaryota</taxon>
        <taxon>Fungi</taxon>
        <taxon>Dikarya</taxon>
        <taxon>Ascomycota</taxon>
        <taxon>Pezizomycotina</taxon>
        <taxon>Dothideomycetes</taxon>
        <taxon>Dothideomycetidae</taxon>
        <taxon>Dothideales</taxon>
        <taxon>Saccotheciaceae</taxon>
        <taxon>Aureobasidium</taxon>
    </lineage>
</organism>
<dbReference type="InterPro" id="IPR036259">
    <property type="entry name" value="MFS_trans_sf"/>
</dbReference>
<dbReference type="PANTHER" id="PTHR23504:SF8">
    <property type="entry name" value="TRANSPORTER, PUTATIVE (AFU_ORTHOLOGUE AFUA_1G03730)-RELATED"/>
    <property type="match status" value="1"/>
</dbReference>
<evidence type="ECO:0000256" key="6">
    <source>
        <dbReference type="SAM" id="MobiDB-lite"/>
    </source>
</evidence>
<keyword evidence="4 7" id="KW-1133">Transmembrane helix</keyword>
<reference evidence="11 12" key="1">
    <citation type="submission" date="2018-10" db="EMBL/GenBank/DDBJ databases">
        <title>Fifty Aureobasidium pullulans genomes reveal a recombining polyextremotolerant generalist.</title>
        <authorList>
            <person name="Gostincar C."/>
            <person name="Turk M."/>
            <person name="Zajc J."/>
            <person name="Gunde-Cimerman N."/>
        </authorList>
    </citation>
    <scope>NUCLEOTIDE SEQUENCE [LARGE SCALE GENOMIC DNA]</scope>
    <source>
        <strain evidence="9 12">EXF-10751</strain>
        <strain evidence="10 11">EXF-1645</strain>
    </source>
</reference>
<evidence type="ECO:0000256" key="7">
    <source>
        <dbReference type="SAM" id="Phobius"/>
    </source>
</evidence>